<dbReference type="EMBL" id="JPKY01000109">
    <property type="protein sequence ID" value="KFH41936.1"/>
    <property type="molecule type" value="Genomic_DNA"/>
</dbReference>
<evidence type="ECO:0000256" key="2">
    <source>
        <dbReference type="SAM" id="MobiDB-lite"/>
    </source>
</evidence>
<dbReference type="Pfam" id="PF00172">
    <property type="entry name" value="Zn_clus"/>
    <property type="match status" value="1"/>
</dbReference>
<dbReference type="PROSITE" id="PS00463">
    <property type="entry name" value="ZN2_CY6_FUNGAL_1"/>
    <property type="match status" value="1"/>
</dbReference>
<comment type="caution">
    <text evidence="4">The sequence shown here is derived from an EMBL/GenBank/DDBJ whole genome shotgun (WGS) entry which is preliminary data.</text>
</comment>
<dbReference type="InterPro" id="IPR036864">
    <property type="entry name" value="Zn2-C6_fun-type_DNA-bd_sf"/>
</dbReference>
<accession>A0A086SXV4</accession>
<organism evidence="4 5">
    <name type="scientific">Hapsidospora chrysogenum (strain ATCC 11550 / CBS 779.69 / DSM 880 / IAM 14645 / JCM 23072 / IMI 49137)</name>
    <name type="common">Acremonium chrysogenum</name>
    <dbReference type="NCBI Taxonomy" id="857340"/>
    <lineage>
        <taxon>Eukaryota</taxon>
        <taxon>Fungi</taxon>
        <taxon>Dikarya</taxon>
        <taxon>Ascomycota</taxon>
        <taxon>Pezizomycotina</taxon>
        <taxon>Sordariomycetes</taxon>
        <taxon>Hypocreomycetidae</taxon>
        <taxon>Hypocreales</taxon>
        <taxon>Bionectriaceae</taxon>
        <taxon>Hapsidospora</taxon>
    </lineage>
</organism>
<dbReference type="SMART" id="SM00066">
    <property type="entry name" value="GAL4"/>
    <property type="match status" value="1"/>
</dbReference>
<proteinExistence type="predicted"/>
<evidence type="ECO:0000313" key="4">
    <source>
        <dbReference type="EMBL" id="KFH41936.1"/>
    </source>
</evidence>
<protein>
    <submittedName>
        <fullName evidence="4">Sterol regulatory element-binding protein-like protein</fullName>
    </submittedName>
</protein>
<dbReference type="PROSITE" id="PS50048">
    <property type="entry name" value="ZN2_CY6_FUNGAL_2"/>
    <property type="match status" value="1"/>
</dbReference>
<evidence type="ECO:0000256" key="1">
    <source>
        <dbReference type="ARBA" id="ARBA00023242"/>
    </source>
</evidence>
<evidence type="ECO:0000259" key="3">
    <source>
        <dbReference type="PROSITE" id="PS50048"/>
    </source>
</evidence>
<keyword evidence="5" id="KW-1185">Reference proteome</keyword>
<feature type="region of interest" description="Disordered" evidence="2">
    <location>
        <begin position="96"/>
        <end position="163"/>
    </location>
</feature>
<dbReference type="Proteomes" id="UP000029964">
    <property type="component" value="Unassembled WGS sequence"/>
</dbReference>
<dbReference type="InterPro" id="IPR052400">
    <property type="entry name" value="Zn2-C6_fungal_TF"/>
</dbReference>
<dbReference type="OrthoDB" id="648861at2759"/>
<feature type="compositionally biased region" description="Polar residues" evidence="2">
    <location>
        <begin position="118"/>
        <end position="128"/>
    </location>
</feature>
<dbReference type="CDD" id="cd00067">
    <property type="entry name" value="GAL4"/>
    <property type="match status" value="1"/>
</dbReference>
<dbReference type="GO" id="GO:0000981">
    <property type="term" value="F:DNA-binding transcription factor activity, RNA polymerase II-specific"/>
    <property type="evidence" value="ECO:0007669"/>
    <property type="project" value="InterPro"/>
</dbReference>
<keyword evidence="1" id="KW-0539">Nucleus</keyword>
<sequence>MGTVGQAPAAKAEAPAEAAVPASAAAAPASSTTAVAAPLSQMLVIDPSRKQVKEHKRRKWHKKTNLGCLACKSKRVKCDLAKPTCQRCQRNSRDCVYSKNDTTSSNTSNIDNDAKTTARASDSSSIGTPSPGDRQSDQGRNTGNQVLVRPLPRSLSTPHLTPARPGYGMPVSALFHHVFQNWQSIFGMSPSTDVCRLAQSHAHLQHSLLAVAACHLRHVLPDSSSSRIAEHYHQVWALHEYQDAICRASTRRLDASSADALVMTAMIVNTLSFTLPLAEDEDASREPDVAKSWVFDPRDGLHWLSVPMGTKQVLLATSRWRYESPLQKFFEDADYNLIPSGRPKLEHVPDAWLRTFGLSKSQGGGDPKQNTTRNGIDYVEQSWEEYVFADVVDIVAQLRHLPPVPENLARYVRFLGWLQPDFRNLLHQQDERALWLCGYWFGLMCRYGDYWTWWVHRRARRDFIATRMLLRQLRLEERPGIEGETWRKMMADLEESCFFPCRDRVVVCLDTSDQET</sequence>
<dbReference type="STRING" id="857340.A0A086SXV4"/>
<dbReference type="HOGENOM" id="CLU_024934_9_1_1"/>
<dbReference type="InterPro" id="IPR001138">
    <property type="entry name" value="Zn2Cys6_DnaBD"/>
</dbReference>
<dbReference type="AlphaFoldDB" id="A0A086SXV4"/>
<name>A0A086SXV4_HAPC1</name>
<dbReference type="GO" id="GO:0008270">
    <property type="term" value="F:zinc ion binding"/>
    <property type="evidence" value="ECO:0007669"/>
    <property type="project" value="InterPro"/>
</dbReference>
<gene>
    <name evidence="4" type="ORF">ACRE_073360</name>
</gene>
<dbReference type="PANTHER" id="PTHR47657:SF14">
    <property type="entry name" value="ZN(2)-C6 FUNGAL-TYPE DOMAIN-CONTAINING PROTEIN"/>
    <property type="match status" value="1"/>
</dbReference>
<dbReference type="SUPFAM" id="SSF57701">
    <property type="entry name" value="Zn2/Cys6 DNA-binding domain"/>
    <property type="match status" value="1"/>
</dbReference>
<evidence type="ECO:0000313" key="5">
    <source>
        <dbReference type="Proteomes" id="UP000029964"/>
    </source>
</evidence>
<dbReference type="PANTHER" id="PTHR47657">
    <property type="entry name" value="STEROL REGULATORY ELEMENT-BINDING PROTEIN ECM22"/>
    <property type="match status" value="1"/>
</dbReference>
<dbReference type="Gene3D" id="4.10.240.10">
    <property type="entry name" value="Zn(2)-C6 fungal-type DNA-binding domain"/>
    <property type="match status" value="1"/>
</dbReference>
<feature type="compositionally biased region" description="Low complexity" evidence="2">
    <location>
        <begin position="100"/>
        <end position="111"/>
    </location>
</feature>
<reference evidence="5" key="1">
    <citation type="journal article" date="2014" name="Genome Announc.">
        <title>Genome sequence and annotation of Acremonium chrysogenum, producer of the beta-lactam antibiotic cephalosporin C.</title>
        <authorList>
            <person name="Terfehr D."/>
            <person name="Dahlmann T.A."/>
            <person name="Specht T."/>
            <person name="Zadra I."/>
            <person name="Kuernsteiner H."/>
            <person name="Kueck U."/>
        </authorList>
    </citation>
    <scope>NUCLEOTIDE SEQUENCE [LARGE SCALE GENOMIC DNA]</scope>
    <source>
        <strain evidence="5">ATCC 11550 / CBS 779.69 / DSM 880 / IAM 14645 / JCM 23072 / IMI 49137</strain>
    </source>
</reference>
<feature type="domain" description="Zn(2)-C6 fungal-type" evidence="3">
    <location>
        <begin position="67"/>
        <end position="97"/>
    </location>
</feature>